<dbReference type="SMART" id="SM00316">
    <property type="entry name" value="S1"/>
    <property type="match status" value="3"/>
</dbReference>
<accession>B2J5C5</accession>
<dbReference type="GO" id="GO:1990904">
    <property type="term" value="C:ribonucleoprotein complex"/>
    <property type="evidence" value="ECO:0007669"/>
    <property type="project" value="UniProtKB-KW"/>
</dbReference>
<evidence type="ECO:0000313" key="5">
    <source>
        <dbReference type="EMBL" id="ACC82282.1"/>
    </source>
</evidence>
<dbReference type="PANTHER" id="PTHR10724:SF7">
    <property type="entry name" value="SMALL RIBOSOMAL SUBUNIT PROTEIN BS1C"/>
    <property type="match status" value="1"/>
</dbReference>
<evidence type="ECO:0000256" key="3">
    <source>
        <dbReference type="ARBA" id="ARBA00023274"/>
    </source>
</evidence>
<dbReference type="HOGENOM" id="CLU_890912_0_0_3"/>
<dbReference type="Gene3D" id="2.40.50.140">
    <property type="entry name" value="Nucleic acid-binding proteins"/>
    <property type="match status" value="2"/>
</dbReference>
<sequence length="312" mass="35581">MSFSLESFQLGDIITGKIIKLEPTGVLVDFYTDQLAYVPLLELSLNEIQSPEEAVRLNEIREFMVVGNYDGKHDIFFSHCSPETLKDSDRLYEVALDLASEKSGHPINREDLLVHTKVLDVHRHGLSVRIYWFLCSQDHPPTVSFSIRKLEMRKAWERLRQLQAEDVTVYGKILNKTWSGALVKIEGLYGGIRSYVNKHKEQLVVGEKLPLKIIKVREEYNQLVLIHRSVSIRLRQLQVGQVVSGTIRGIKDYGVFVDIGDFYALLPTSKMFHPSVDNPNQFFKINDHLKATIVKLDPENGQVVLESYGSSA</sequence>
<reference evidence="6" key="1">
    <citation type="submission" date="2008-04" db="EMBL/GenBank/DDBJ databases">
        <title>Complete sequence of chromosome of Nostoc punctiforme ATCC 29133.</title>
        <authorList>
            <consortium name="US DOE Joint Genome Institute"/>
            <person name="Copeland A."/>
            <person name="Lucas S."/>
            <person name="Lapidus A."/>
            <person name="Glavina del Rio T."/>
            <person name="Dalin E."/>
            <person name="Tice H."/>
            <person name="Pitluck S."/>
            <person name="Chain P."/>
            <person name="Malfatti S."/>
            <person name="Shin M."/>
            <person name="Vergez L."/>
            <person name="Schmutz J."/>
            <person name="Larimer F."/>
            <person name="Land M."/>
            <person name="Hauser L."/>
            <person name="Kyrpides N."/>
            <person name="Kim E."/>
            <person name="Meeks J.C."/>
            <person name="Elhai J."/>
            <person name="Campbell E.L."/>
            <person name="Thiel T."/>
            <person name="Longmire J."/>
            <person name="Potts M."/>
            <person name="Atlas R."/>
        </authorList>
    </citation>
    <scope>NUCLEOTIDE SEQUENCE [LARGE SCALE GENOMIC DNA]</scope>
    <source>
        <strain evidence="6">ATCC 29133 / PCC 73102</strain>
    </source>
</reference>
<keyword evidence="2" id="KW-0689">Ribosomal protein</keyword>
<feature type="domain" description="S1 motif" evidence="4">
    <location>
        <begin position="11"/>
        <end position="80"/>
    </location>
</feature>
<dbReference type="KEGG" id="npu:Npun_F3899"/>
<reference evidence="5 6" key="2">
    <citation type="journal article" date="2013" name="Plant Physiol.">
        <title>A Nostoc punctiforme Sugar Transporter Necessary to Establish a Cyanobacterium-Plant Symbiosis.</title>
        <authorList>
            <person name="Ekman M."/>
            <person name="Picossi S."/>
            <person name="Campbell E.L."/>
            <person name="Meeks J.C."/>
            <person name="Flores E."/>
        </authorList>
    </citation>
    <scope>NUCLEOTIDE SEQUENCE [LARGE SCALE GENOMIC DNA]</scope>
    <source>
        <strain evidence="6">ATCC 29133 / PCC 73102</strain>
    </source>
</reference>
<name>B2J5C5_NOSP7</name>
<dbReference type="GO" id="GO:0006412">
    <property type="term" value="P:translation"/>
    <property type="evidence" value="ECO:0007669"/>
    <property type="project" value="TreeGrafter"/>
</dbReference>
<dbReference type="STRING" id="63737.Npun_F3899"/>
<evidence type="ECO:0000256" key="1">
    <source>
        <dbReference type="ARBA" id="ARBA00006767"/>
    </source>
</evidence>
<dbReference type="eggNOG" id="COG0539">
    <property type="taxonomic scope" value="Bacteria"/>
</dbReference>
<evidence type="ECO:0000256" key="2">
    <source>
        <dbReference type="ARBA" id="ARBA00022980"/>
    </source>
</evidence>
<dbReference type="PhylomeDB" id="B2J5C5"/>
<dbReference type="InterPro" id="IPR012340">
    <property type="entry name" value="NA-bd_OB-fold"/>
</dbReference>
<organism evidence="5 6">
    <name type="scientific">Nostoc punctiforme (strain ATCC 29133 / PCC 73102)</name>
    <dbReference type="NCBI Taxonomy" id="63737"/>
    <lineage>
        <taxon>Bacteria</taxon>
        <taxon>Bacillati</taxon>
        <taxon>Cyanobacteriota</taxon>
        <taxon>Cyanophyceae</taxon>
        <taxon>Nostocales</taxon>
        <taxon>Nostocaceae</taxon>
        <taxon>Nostoc</taxon>
    </lineage>
</organism>
<evidence type="ECO:0000313" key="6">
    <source>
        <dbReference type="Proteomes" id="UP000001191"/>
    </source>
</evidence>
<dbReference type="InterPro" id="IPR003029">
    <property type="entry name" value="S1_domain"/>
</dbReference>
<gene>
    <name evidence="5" type="ordered locus">Npun_F3899</name>
</gene>
<dbReference type="GO" id="GO:0005840">
    <property type="term" value="C:ribosome"/>
    <property type="evidence" value="ECO:0007669"/>
    <property type="project" value="UniProtKB-KW"/>
</dbReference>
<proteinExistence type="inferred from homology"/>
<protein>
    <submittedName>
        <fullName evidence="5">RNA binding S1 domain protein</fullName>
    </submittedName>
</protein>
<dbReference type="OrthoDB" id="490148at2"/>
<dbReference type="GO" id="GO:0003735">
    <property type="term" value="F:structural constituent of ribosome"/>
    <property type="evidence" value="ECO:0007669"/>
    <property type="project" value="TreeGrafter"/>
</dbReference>
<dbReference type="PANTHER" id="PTHR10724">
    <property type="entry name" value="30S RIBOSOMAL PROTEIN S1"/>
    <property type="match status" value="1"/>
</dbReference>
<evidence type="ECO:0000259" key="4">
    <source>
        <dbReference type="PROSITE" id="PS50126"/>
    </source>
</evidence>
<feature type="domain" description="S1 motif" evidence="4">
    <location>
        <begin position="240"/>
        <end position="308"/>
    </location>
</feature>
<keyword evidence="3" id="KW-0687">Ribonucleoprotein</keyword>
<dbReference type="InterPro" id="IPR050437">
    <property type="entry name" value="Ribos_protein_bS1-like"/>
</dbReference>
<dbReference type="GO" id="GO:0003729">
    <property type="term" value="F:mRNA binding"/>
    <property type="evidence" value="ECO:0007669"/>
    <property type="project" value="TreeGrafter"/>
</dbReference>
<comment type="similarity">
    <text evidence="1">Belongs to the bacterial ribosomal protein bS1 family.</text>
</comment>
<dbReference type="Pfam" id="PF00575">
    <property type="entry name" value="S1"/>
    <property type="match status" value="1"/>
</dbReference>
<dbReference type="PROSITE" id="PS50126">
    <property type="entry name" value="S1"/>
    <property type="match status" value="2"/>
</dbReference>
<dbReference type="Proteomes" id="UP000001191">
    <property type="component" value="Chromosome"/>
</dbReference>
<dbReference type="SUPFAM" id="SSF50249">
    <property type="entry name" value="Nucleic acid-binding proteins"/>
    <property type="match status" value="3"/>
</dbReference>
<dbReference type="AlphaFoldDB" id="B2J5C5"/>
<dbReference type="RefSeq" id="WP_012410251.1">
    <property type="nucleotide sequence ID" value="NC_010628.1"/>
</dbReference>
<dbReference type="EMBL" id="CP001037">
    <property type="protein sequence ID" value="ACC82282.1"/>
    <property type="molecule type" value="Genomic_DNA"/>
</dbReference>
<keyword evidence="6" id="KW-1185">Reference proteome</keyword>
<dbReference type="EnsemblBacteria" id="ACC82282">
    <property type="protein sequence ID" value="ACC82282"/>
    <property type="gene ID" value="Npun_F3899"/>
</dbReference>